<dbReference type="EMBL" id="ABJB011020803">
    <property type="status" value="NOT_ANNOTATED_CDS"/>
    <property type="molecule type" value="Genomic_DNA"/>
</dbReference>
<dbReference type="PROSITE" id="PS50215">
    <property type="entry name" value="ADAM_MEPRO"/>
    <property type="match status" value="1"/>
</dbReference>
<organism>
    <name type="scientific">Ixodes scapularis</name>
    <name type="common">Black-legged tick</name>
    <name type="synonym">Deer tick</name>
    <dbReference type="NCBI Taxonomy" id="6945"/>
    <lineage>
        <taxon>Eukaryota</taxon>
        <taxon>Metazoa</taxon>
        <taxon>Ecdysozoa</taxon>
        <taxon>Arthropoda</taxon>
        <taxon>Chelicerata</taxon>
        <taxon>Arachnida</taxon>
        <taxon>Acari</taxon>
        <taxon>Parasitiformes</taxon>
        <taxon>Ixodida</taxon>
        <taxon>Ixodoidea</taxon>
        <taxon>Ixodidae</taxon>
        <taxon>Ixodinae</taxon>
        <taxon>Ixodes</taxon>
    </lineage>
</organism>
<protein>
    <recommendedName>
        <fullName evidence="2">Peptidase M12B domain-containing protein</fullName>
    </recommendedName>
</protein>
<feature type="domain" description="Peptidase M12B" evidence="2">
    <location>
        <begin position="1"/>
        <end position="119"/>
    </location>
</feature>
<dbReference type="EMBL" id="DS807406">
    <property type="protein sequence ID" value="EEC10906.1"/>
    <property type="molecule type" value="Genomic_DNA"/>
</dbReference>
<keyword evidence="5" id="KW-1185">Reference proteome</keyword>
<dbReference type="InterPro" id="IPR001590">
    <property type="entry name" value="Peptidase_M12B"/>
</dbReference>
<dbReference type="VEuPathDB" id="VectorBase:ISCI007665"/>
<dbReference type="InParanoid" id="B7PWD4"/>
<dbReference type="HOGENOM" id="CLU_1549342_0_0_1"/>
<proteinExistence type="predicted"/>
<dbReference type="AlphaFoldDB" id="B7PWD4"/>
<reference evidence="3 5" key="1">
    <citation type="submission" date="2008-03" db="EMBL/GenBank/DDBJ databases">
        <title>Annotation of Ixodes scapularis.</title>
        <authorList>
            <consortium name="Ixodes scapularis Genome Project Consortium"/>
            <person name="Caler E."/>
            <person name="Hannick L.I."/>
            <person name="Bidwell S."/>
            <person name="Joardar V."/>
            <person name="Thiagarajan M."/>
            <person name="Amedeo P."/>
            <person name="Galinsky K.J."/>
            <person name="Schobel S."/>
            <person name="Inman J."/>
            <person name="Hostetler J."/>
            <person name="Miller J."/>
            <person name="Hammond M."/>
            <person name="Megy K."/>
            <person name="Lawson D."/>
            <person name="Kodira C."/>
            <person name="Sutton G."/>
            <person name="Meyer J."/>
            <person name="Hill C.A."/>
            <person name="Birren B."/>
            <person name="Nene V."/>
            <person name="Collins F."/>
            <person name="Alarcon-Chaidez F."/>
            <person name="Wikel S."/>
            <person name="Strausberg R."/>
        </authorList>
    </citation>
    <scope>NUCLEOTIDE SEQUENCE [LARGE SCALE GENOMIC DNA]</scope>
    <source>
        <strain evidence="5">Wikel</strain>
        <strain evidence="3">Wikel colony</strain>
    </source>
</reference>
<dbReference type="GO" id="GO:0006508">
    <property type="term" value="P:proteolysis"/>
    <property type="evidence" value="ECO:0007669"/>
    <property type="project" value="InterPro"/>
</dbReference>
<dbReference type="PaxDb" id="6945-B7PWD4"/>
<comment type="caution">
    <text evidence="1">Lacks conserved residue(s) required for the propagation of feature annotation.</text>
</comment>
<gene>
    <name evidence="3" type="ORF">IscW_ISCW007665</name>
</gene>
<evidence type="ECO:0000313" key="4">
    <source>
        <dbReference type="EnsemblMetazoa" id="ISCW007665-PA"/>
    </source>
</evidence>
<evidence type="ECO:0000313" key="5">
    <source>
        <dbReference type="Proteomes" id="UP000001555"/>
    </source>
</evidence>
<evidence type="ECO:0000313" key="3">
    <source>
        <dbReference type="EMBL" id="EEC10906.1"/>
    </source>
</evidence>
<dbReference type="Gene3D" id="3.40.390.10">
    <property type="entry name" value="Collagenase (Catalytic Domain)"/>
    <property type="match status" value="1"/>
</dbReference>
<dbReference type="SUPFAM" id="SSF55486">
    <property type="entry name" value="Metalloproteases ('zincins'), catalytic domain"/>
    <property type="match status" value="1"/>
</dbReference>
<evidence type="ECO:0000256" key="1">
    <source>
        <dbReference type="PROSITE-ProRule" id="PRU00276"/>
    </source>
</evidence>
<dbReference type="InterPro" id="IPR024079">
    <property type="entry name" value="MetalloPept_cat_dom_sf"/>
</dbReference>
<sequence>MFNRWANNDPTFEEADIVYLLTSDEIRDFMVAYKLEMKAASYFAGSCADRRTALSKDDGNTFSGVPAMVQQIARLFGIGWDDSRSTEKPCKVTDGHIMSKNGEPTESASFSSCSYKTWEIEYFLQLPQEARNASIALLKPLVLKTPSFRQISTIVLTTAKYYYLFTKTPGNAR</sequence>
<dbReference type="Proteomes" id="UP000001555">
    <property type="component" value="Unassembled WGS sequence"/>
</dbReference>
<reference evidence="4" key="2">
    <citation type="submission" date="2020-05" db="UniProtKB">
        <authorList>
            <consortium name="EnsemblMetazoa"/>
        </authorList>
    </citation>
    <scope>IDENTIFICATION</scope>
    <source>
        <strain evidence="4">wikel</strain>
    </source>
</reference>
<dbReference type="GO" id="GO:0004222">
    <property type="term" value="F:metalloendopeptidase activity"/>
    <property type="evidence" value="ECO:0007669"/>
    <property type="project" value="InterPro"/>
</dbReference>
<dbReference type="VEuPathDB" id="VectorBase:ISCW007665"/>
<accession>B7PWD4</accession>
<evidence type="ECO:0000259" key="2">
    <source>
        <dbReference type="PROSITE" id="PS50215"/>
    </source>
</evidence>
<dbReference type="Pfam" id="PF01421">
    <property type="entry name" value="Reprolysin"/>
    <property type="match status" value="1"/>
</dbReference>
<name>B7PWD4_IXOSC</name>
<dbReference type="EMBL" id="ABJB010847562">
    <property type="status" value="NOT_ANNOTATED_CDS"/>
    <property type="molecule type" value="Genomic_DNA"/>
</dbReference>
<dbReference type="EnsemblMetazoa" id="ISCW007665-RA">
    <property type="protein sequence ID" value="ISCW007665-PA"/>
    <property type="gene ID" value="ISCW007665"/>
</dbReference>
<dbReference type="EMBL" id="ABJB010100080">
    <property type="status" value="NOT_ANNOTATED_CDS"/>
    <property type="molecule type" value="Genomic_DNA"/>
</dbReference>